<keyword evidence="10" id="KW-1185">Reference proteome</keyword>
<dbReference type="GO" id="GO:0000981">
    <property type="term" value="F:DNA-binding transcription factor activity, RNA polymerase II-specific"/>
    <property type="evidence" value="ECO:0007669"/>
    <property type="project" value="TreeGrafter"/>
</dbReference>
<evidence type="ECO:0000256" key="7">
    <source>
        <dbReference type="SAM" id="Coils"/>
    </source>
</evidence>
<dbReference type="EMBL" id="GBYB01004841">
    <property type="protein sequence ID" value="JAG74608.1"/>
    <property type="molecule type" value="Transcribed_RNA"/>
</dbReference>
<proteinExistence type="predicted"/>
<dbReference type="CDD" id="cd14691">
    <property type="entry name" value="bZIP_XBP1"/>
    <property type="match status" value="1"/>
</dbReference>
<keyword evidence="3" id="KW-0238">DNA-binding</keyword>
<keyword evidence="7" id="KW-0175">Coiled coil</keyword>
<dbReference type="AlphaFoldDB" id="A0A0C9RD49"/>
<evidence type="ECO:0000256" key="5">
    <source>
        <dbReference type="ARBA" id="ARBA00023242"/>
    </source>
</evidence>
<dbReference type="PANTHER" id="PTHR46542">
    <property type="entry name" value="X-BOX BINDING PROTEIN 1"/>
    <property type="match status" value="1"/>
</dbReference>
<feature type="domain" description="BZIP" evidence="8">
    <location>
        <begin position="74"/>
        <end position="137"/>
    </location>
</feature>
<name>A0A0C9RD49_9HYME</name>
<protein>
    <recommendedName>
        <fullName evidence="6">X-box-binding protein 1</fullName>
    </recommendedName>
</protein>
<dbReference type="GeneID" id="105268993"/>
<evidence type="ECO:0000313" key="9">
    <source>
        <dbReference type="EMBL" id="JAG74608.1"/>
    </source>
</evidence>
<dbReference type="PROSITE" id="PS50217">
    <property type="entry name" value="BZIP"/>
    <property type="match status" value="1"/>
</dbReference>
<accession>A0A0C9RD49</accession>
<evidence type="ECO:0000256" key="1">
    <source>
        <dbReference type="ARBA" id="ARBA00022843"/>
    </source>
</evidence>
<dbReference type="OrthoDB" id="20960at2759"/>
<dbReference type="PANTHER" id="PTHR46542:SF1">
    <property type="entry name" value="X-BOX BINDING PROTEIN 1"/>
    <property type="match status" value="1"/>
</dbReference>
<reference evidence="9" key="1">
    <citation type="submission" date="2015-01" db="EMBL/GenBank/DDBJ databases">
        <title>Transcriptome Assembly of Fopius arisanus.</title>
        <authorList>
            <person name="Geib S."/>
        </authorList>
    </citation>
    <scope>NUCLEOTIDE SEQUENCE</scope>
</reference>
<gene>
    <name evidence="9" type="primary">XBP1</name>
    <name evidence="11" type="synonym">Xbp1</name>
    <name evidence="9" type="ORF">g.59573</name>
</gene>
<organism evidence="9">
    <name type="scientific">Fopius arisanus</name>
    <dbReference type="NCBI Taxonomy" id="64838"/>
    <lineage>
        <taxon>Eukaryota</taxon>
        <taxon>Metazoa</taxon>
        <taxon>Ecdysozoa</taxon>
        <taxon>Arthropoda</taxon>
        <taxon>Hexapoda</taxon>
        <taxon>Insecta</taxon>
        <taxon>Pterygota</taxon>
        <taxon>Neoptera</taxon>
        <taxon>Endopterygota</taxon>
        <taxon>Hymenoptera</taxon>
        <taxon>Apocrita</taxon>
        <taxon>Ichneumonoidea</taxon>
        <taxon>Braconidae</taxon>
        <taxon>Opiinae</taxon>
        <taxon>Fopius</taxon>
    </lineage>
</organism>
<keyword evidence="1" id="KW-0832">Ubl conjugation</keyword>
<evidence type="ECO:0000313" key="11">
    <source>
        <dbReference type="RefSeq" id="XP_011307248.1"/>
    </source>
</evidence>
<dbReference type="SMART" id="SM00338">
    <property type="entry name" value="BRLZ"/>
    <property type="match status" value="1"/>
</dbReference>
<keyword evidence="5" id="KW-0539">Nucleus</keyword>
<evidence type="ECO:0000256" key="6">
    <source>
        <dbReference type="ARBA" id="ARBA00040165"/>
    </source>
</evidence>
<feature type="coiled-coil region" evidence="7">
    <location>
        <begin position="85"/>
        <end position="126"/>
    </location>
</feature>
<dbReference type="CTD" id="7494"/>
<dbReference type="InterPro" id="IPR052470">
    <property type="entry name" value="ER_Stress-Reg_TF"/>
</dbReference>
<evidence type="ECO:0000313" key="10">
    <source>
        <dbReference type="Proteomes" id="UP000694866"/>
    </source>
</evidence>
<evidence type="ECO:0000259" key="8">
    <source>
        <dbReference type="PROSITE" id="PS50217"/>
    </source>
</evidence>
<keyword evidence="4" id="KW-0804">Transcription</keyword>
<evidence type="ECO:0000256" key="4">
    <source>
        <dbReference type="ARBA" id="ARBA00023163"/>
    </source>
</evidence>
<dbReference type="KEGG" id="fas:105268993"/>
<dbReference type="RefSeq" id="XP_011307248.1">
    <property type="nucleotide sequence ID" value="XM_011308946.1"/>
</dbReference>
<dbReference type="Gene3D" id="1.20.5.170">
    <property type="match status" value="1"/>
</dbReference>
<evidence type="ECO:0000256" key="2">
    <source>
        <dbReference type="ARBA" id="ARBA00023015"/>
    </source>
</evidence>
<keyword evidence="2" id="KW-0805">Transcription regulation</keyword>
<dbReference type="InterPro" id="IPR004827">
    <property type="entry name" value="bZIP"/>
</dbReference>
<dbReference type="GO" id="GO:0005634">
    <property type="term" value="C:nucleus"/>
    <property type="evidence" value="ECO:0007669"/>
    <property type="project" value="TreeGrafter"/>
</dbReference>
<dbReference type="Pfam" id="PF00170">
    <property type="entry name" value="bZIP_1"/>
    <property type="match status" value="1"/>
</dbReference>
<accession>A0A9R1TDW0</accession>
<dbReference type="GO" id="GO:0000977">
    <property type="term" value="F:RNA polymerase II transcription regulatory region sequence-specific DNA binding"/>
    <property type="evidence" value="ECO:0007669"/>
    <property type="project" value="TreeGrafter"/>
</dbReference>
<dbReference type="InterPro" id="IPR046347">
    <property type="entry name" value="bZIP_sf"/>
</dbReference>
<dbReference type="SUPFAM" id="SSF57959">
    <property type="entry name" value="Leucine zipper domain"/>
    <property type="match status" value="1"/>
</dbReference>
<dbReference type="Proteomes" id="UP000694866">
    <property type="component" value="Unplaced"/>
</dbReference>
<dbReference type="PROSITE" id="PS00036">
    <property type="entry name" value="BZIP_BASIC"/>
    <property type="match status" value="1"/>
</dbReference>
<evidence type="ECO:0000256" key="3">
    <source>
        <dbReference type="ARBA" id="ARBA00023125"/>
    </source>
</evidence>
<reference evidence="11" key="2">
    <citation type="submission" date="2025-04" db="UniProtKB">
        <authorList>
            <consortium name="RefSeq"/>
        </authorList>
    </citation>
    <scope>IDENTIFICATION</scope>
    <source>
        <strain evidence="11">USDA-PBARC FA_bdor</strain>
        <tissue evidence="11">Whole organism</tissue>
    </source>
</reference>
<sequence>MSFPRSVIITLPKGMQKATLGNEINLATSILGAKAKMEARKMKIEEIDDSSCRIVKPDEWLRGKKRRLDHLTWEEKLQRKKLKNRVAAQTSRDRKKAKLDELEDTVRALHEQNDLLSEECALLRSQNETLLVESQRLKFQSQNPTNSVKYCESCQNRVDYVKPTLGSAASPNPLLQGGKTQSAPALTQNATVILKILTLYLLSRSSLEISKETTTSSDLKNSPRAFCERLPQKWKQILIQQMSTTARREIPLKNMTIQSEWWGRHQKMWKPPQLAEA</sequence>